<name>A0A0V0UCW6_9BILA</name>
<evidence type="ECO:0000313" key="2">
    <source>
        <dbReference type="Proteomes" id="UP000055048"/>
    </source>
</evidence>
<evidence type="ECO:0000313" key="1">
    <source>
        <dbReference type="EMBL" id="KRX49082.1"/>
    </source>
</evidence>
<dbReference type="AlphaFoldDB" id="A0A0V0UCW6"/>
<reference evidence="1 2" key="1">
    <citation type="submission" date="2015-01" db="EMBL/GenBank/DDBJ databases">
        <title>Evolution of Trichinella species and genotypes.</title>
        <authorList>
            <person name="Korhonen P.K."/>
            <person name="Edoardo P."/>
            <person name="Giuseppe L.R."/>
            <person name="Gasser R.B."/>
        </authorList>
    </citation>
    <scope>NUCLEOTIDE SEQUENCE [LARGE SCALE GENOMIC DNA]</scope>
    <source>
        <strain evidence="1">ISS417</strain>
    </source>
</reference>
<accession>A0A0V0UCW6</accession>
<protein>
    <submittedName>
        <fullName evidence="1">Uncharacterized protein</fullName>
    </submittedName>
</protein>
<dbReference type="Proteomes" id="UP000055048">
    <property type="component" value="Unassembled WGS sequence"/>
</dbReference>
<comment type="caution">
    <text evidence="1">The sequence shown here is derived from an EMBL/GenBank/DDBJ whole genome shotgun (WGS) entry which is preliminary data.</text>
</comment>
<gene>
    <name evidence="1" type="ORF">T05_8527</name>
</gene>
<sequence length="110" mass="13345">MESEFLVMQLQLMMNWEQTRETEVQQSKGKNDTKNARILLICLFNFHVSLETENLKKSEILQLQKLLKADEHREKLRFKSSESNFYKRTLENFQKIEFHNSVYSKRLLKF</sequence>
<proteinExistence type="predicted"/>
<organism evidence="1 2">
    <name type="scientific">Trichinella murrelli</name>
    <dbReference type="NCBI Taxonomy" id="144512"/>
    <lineage>
        <taxon>Eukaryota</taxon>
        <taxon>Metazoa</taxon>
        <taxon>Ecdysozoa</taxon>
        <taxon>Nematoda</taxon>
        <taxon>Enoplea</taxon>
        <taxon>Dorylaimia</taxon>
        <taxon>Trichinellida</taxon>
        <taxon>Trichinellidae</taxon>
        <taxon>Trichinella</taxon>
    </lineage>
</organism>
<dbReference type="EMBL" id="JYDJ01000020">
    <property type="protein sequence ID" value="KRX49082.1"/>
    <property type="molecule type" value="Genomic_DNA"/>
</dbReference>
<keyword evidence="2" id="KW-1185">Reference proteome</keyword>